<dbReference type="EMBL" id="BGZK01000010">
    <property type="protein sequence ID" value="GBP03429.1"/>
    <property type="molecule type" value="Genomic_DNA"/>
</dbReference>
<evidence type="ECO:0000313" key="3">
    <source>
        <dbReference type="Proteomes" id="UP000299102"/>
    </source>
</evidence>
<accession>A0A4C1SMP4</accession>
<feature type="region of interest" description="Disordered" evidence="1">
    <location>
        <begin position="1"/>
        <end position="82"/>
    </location>
</feature>
<evidence type="ECO:0000256" key="1">
    <source>
        <dbReference type="SAM" id="MobiDB-lite"/>
    </source>
</evidence>
<dbReference type="AlphaFoldDB" id="A0A4C1SMP4"/>
<evidence type="ECO:0000313" key="2">
    <source>
        <dbReference type="EMBL" id="GBP03429.1"/>
    </source>
</evidence>
<feature type="compositionally biased region" description="Basic and acidic residues" evidence="1">
    <location>
        <begin position="62"/>
        <end position="72"/>
    </location>
</feature>
<sequence>MGLQTHLGGFVCASTSGASARPRRRAGAGGAAGGDASELEEVRLPPSASAERVSGRQPAEPAHSDVPAEKKTKTPMAFKNKN</sequence>
<reference evidence="2 3" key="1">
    <citation type="journal article" date="2019" name="Commun. Biol.">
        <title>The bagworm genome reveals a unique fibroin gene that provides high tensile strength.</title>
        <authorList>
            <person name="Kono N."/>
            <person name="Nakamura H."/>
            <person name="Ohtoshi R."/>
            <person name="Tomita M."/>
            <person name="Numata K."/>
            <person name="Arakawa K."/>
        </authorList>
    </citation>
    <scope>NUCLEOTIDE SEQUENCE [LARGE SCALE GENOMIC DNA]</scope>
</reference>
<comment type="caution">
    <text evidence="2">The sequence shown here is derived from an EMBL/GenBank/DDBJ whole genome shotgun (WGS) entry which is preliminary data.</text>
</comment>
<gene>
    <name evidence="2" type="ORF">EVAR_101794_1</name>
</gene>
<name>A0A4C1SMP4_EUMVA</name>
<proteinExistence type="predicted"/>
<keyword evidence="3" id="KW-1185">Reference proteome</keyword>
<dbReference type="Proteomes" id="UP000299102">
    <property type="component" value="Unassembled WGS sequence"/>
</dbReference>
<protein>
    <submittedName>
        <fullName evidence="2">Uncharacterized protein</fullName>
    </submittedName>
</protein>
<organism evidence="2 3">
    <name type="scientific">Eumeta variegata</name>
    <name type="common">Bagworm moth</name>
    <name type="synonym">Eumeta japonica</name>
    <dbReference type="NCBI Taxonomy" id="151549"/>
    <lineage>
        <taxon>Eukaryota</taxon>
        <taxon>Metazoa</taxon>
        <taxon>Ecdysozoa</taxon>
        <taxon>Arthropoda</taxon>
        <taxon>Hexapoda</taxon>
        <taxon>Insecta</taxon>
        <taxon>Pterygota</taxon>
        <taxon>Neoptera</taxon>
        <taxon>Endopterygota</taxon>
        <taxon>Lepidoptera</taxon>
        <taxon>Glossata</taxon>
        <taxon>Ditrysia</taxon>
        <taxon>Tineoidea</taxon>
        <taxon>Psychidae</taxon>
        <taxon>Oiketicinae</taxon>
        <taxon>Eumeta</taxon>
    </lineage>
</organism>